<evidence type="ECO:0000256" key="2">
    <source>
        <dbReference type="ARBA" id="ARBA00022679"/>
    </source>
</evidence>
<dbReference type="Gene3D" id="1.10.246.80">
    <property type="match status" value="1"/>
</dbReference>
<sequence>MGKSLAENILKTLEESGYEAYFVGGCVRDWLLNRPVHDIDICTNAHPGDVMRLFPQHVPTGLKHGTVSVKEGGSLFEVTTYRTEGEYEDFRRPKEVNFVSELQLDLERRDFTMNAMAMDRYGVLVDPFHGLSDLKNGLIRAVGHPEQRFREDALRILRAVRFAAQLNFRIEEKTLAAMKGTAELLQHIAIERIREELQKMLESPAPAVGTALIVETAALQAWPRLQTLFAKAKGQSDRLAALPNLPHKWALLMYAAGFLYEEARQACLELKLSKRDKELICALVQTLADIHPKWDVPQNIDWQSHLLERGWQFCTELNALLQACWKNKPDRDIANALMQIYEQMPVKSVQELALNGHDLYTQLSKKPGQWVHDLLQHLWEQTAFYQLPNTPEALLEEARKEVARHEH</sequence>
<keyword evidence="3" id="KW-0819">tRNA processing</keyword>
<evidence type="ECO:0000256" key="6">
    <source>
        <dbReference type="ARBA" id="ARBA00022741"/>
    </source>
</evidence>
<evidence type="ECO:0000313" key="14">
    <source>
        <dbReference type="Proteomes" id="UP001056500"/>
    </source>
</evidence>
<dbReference type="PANTHER" id="PTHR46173">
    <property type="entry name" value="CCA TRNA NUCLEOTIDYLTRANSFERASE 1, MITOCHONDRIAL"/>
    <property type="match status" value="1"/>
</dbReference>
<dbReference type="Pfam" id="PF12627">
    <property type="entry name" value="PolyA_pol_RNAbd"/>
    <property type="match status" value="1"/>
</dbReference>
<dbReference type="InterPro" id="IPR032828">
    <property type="entry name" value="PolyA_RNA-bd"/>
</dbReference>
<protein>
    <submittedName>
        <fullName evidence="13">CCA tRNA nucleotidyltransferase</fullName>
        <ecNumber evidence="13">2.7.7.72</ecNumber>
    </submittedName>
</protein>
<evidence type="ECO:0000256" key="9">
    <source>
        <dbReference type="RuleBase" id="RU003953"/>
    </source>
</evidence>
<evidence type="ECO:0000259" key="10">
    <source>
        <dbReference type="Pfam" id="PF01743"/>
    </source>
</evidence>
<dbReference type="InterPro" id="IPR032810">
    <property type="entry name" value="CCA-adding_enz_C"/>
</dbReference>
<keyword evidence="8 9" id="KW-0694">RNA-binding</keyword>
<keyword evidence="7" id="KW-0460">Magnesium</keyword>
<dbReference type="GO" id="GO:0004810">
    <property type="term" value="F:CCA tRNA nucleotidyltransferase activity"/>
    <property type="evidence" value="ECO:0007669"/>
    <property type="project" value="UniProtKB-EC"/>
</dbReference>
<evidence type="ECO:0000256" key="7">
    <source>
        <dbReference type="ARBA" id="ARBA00022842"/>
    </source>
</evidence>
<dbReference type="InterPro" id="IPR043519">
    <property type="entry name" value="NT_sf"/>
</dbReference>
<keyword evidence="5" id="KW-0479">Metal-binding</keyword>
<dbReference type="CDD" id="cd05398">
    <property type="entry name" value="NT_ClassII-CCAase"/>
    <property type="match status" value="1"/>
</dbReference>
<accession>A0ABY4W9M7</accession>
<keyword evidence="6" id="KW-0547">Nucleotide-binding</keyword>
<evidence type="ECO:0000313" key="13">
    <source>
        <dbReference type="EMBL" id="USG63479.1"/>
    </source>
</evidence>
<evidence type="ECO:0000259" key="11">
    <source>
        <dbReference type="Pfam" id="PF12627"/>
    </source>
</evidence>
<evidence type="ECO:0000256" key="8">
    <source>
        <dbReference type="ARBA" id="ARBA00022884"/>
    </source>
</evidence>
<keyword evidence="14" id="KW-1185">Reference proteome</keyword>
<proteinExistence type="inferred from homology"/>
<dbReference type="Pfam" id="PF01743">
    <property type="entry name" value="PolyA_pol"/>
    <property type="match status" value="1"/>
</dbReference>
<dbReference type="Pfam" id="PF13735">
    <property type="entry name" value="tRNA_NucTran2_2"/>
    <property type="match status" value="1"/>
</dbReference>
<evidence type="ECO:0000256" key="3">
    <source>
        <dbReference type="ARBA" id="ARBA00022694"/>
    </source>
</evidence>
<dbReference type="SUPFAM" id="SSF81891">
    <property type="entry name" value="Poly A polymerase C-terminal region-like"/>
    <property type="match status" value="1"/>
</dbReference>
<dbReference type="EC" id="2.7.7.72" evidence="13"/>
<dbReference type="Proteomes" id="UP001056500">
    <property type="component" value="Chromosome"/>
</dbReference>
<feature type="domain" description="tRNA nucleotidyltransferase/poly(A) polymerase RNA and SrmB- binding" evidence="11">
    <location>
        <begin position="167"/>
        <end position="221"/>
    </location>
</feature>
<dbReference type="Gene3D" id="1.10.3090.10">
    <property type="entry name" value="cca-adding enzyme, domain 2"/>
    <property type="match status" value="1"/>
</dbReference>
<comment type="cofactor">
    <cofactor evidence="1">
        <name>Mg(2+)</name>
        <dbReference type="ChEBI" id="CHEBI:18420"/>
    </cofactor>
</comment>
<gene>
    <name evidence="13" type="ORF">NDK47_14965</name>
</gene>
<comment type="similarity">
    <text evidence="9">Belongs to the tRNA nucleotidyltransferase/poly(A) polymerase family.</text>
</comment>
<dbReference type="RefSeq" id="WP_251870561.1">
    <property type="nucleotide sequence ID" value="NZ_CP098755.1"/>
</dbReference>
<dbReference type="SUPFAM" id="SSF81301">
    <property type="entry name" value="Nucleotidyltransferase"/>
    <property type="match status" value="1"/>
</dbReference>
<organism evidence="13 14">
    <name type="scientific">Brevibacillus ruminantium</name>
    <dbReference type="NCBI Taxonomy" id="2950604"/>
    <lineage>
        <taxon>Bacteria</taxon>
        <taxon>Bacillati</taxon>
        <taxon>Bacillota</taxon>
        <taxon>Bacilli</taxon>
        <taxon>Bacillales</taxon>
        <taxon>Paenibacillaceae</taxon>
        <taxon>Brevibacillus</taxon>
    </lineage>
</organism>
<dbReference type="PANTHER" id="PTHR46173:SF1">
    <property type="entry name" value="CCA TRNA NUCLEOTIDYLTRANSFERASE 1, MITOCHONDRIAL"/>
    <property type="match status" value="1"/>
</dbReference>
<keyword evidence="2 9" id="KW-0808">Transferase</keyword>
<evidence type="ECO:0000256" key="5">
    <source>
        <dbReference type="ARBA" id="ARBA00022723"/>
    </source>
</evidence>
<keyword evidence="4 13" id="KW-0548">Nucleotidyltransferase</keyword>
<dbReference type="EMBL" id="CP098755">
    <property type="protein sequence ID" value="USG63479.1"/>
    <property type="molecule type" value="Genomic_DNA"/>
</dbReference>
<evidence type="ECO:0000256" key="4">
    <source>
        <dbReference type="ARBA" id="ARBA00022695"/>
    </source>
</evidence>
<reference evidence="13" key="1">
    <citation type="submission" date="2022-06" db="EMBL/GenBank/DDBJ databases">
        <title>Genome sequencing of Brevibacillus sp. BB3-R1.</title>
        <authorList>
            <person name="Heo J."/>
            <person name="Lee D."/>
            <person name="Won M."/>
            <person name="Han B.-H."/>
            <person name="Hong S.-B."/>
            <person name="Kwon S.-W."/>
        </authorList>
    </citation>
    <scope>NUCLEOTIDE SEQUENCE</scope>
    <source>
        <strain evidence="13">BB3-R1</strain>
    </source>
</reference>
<feature type="domain" description="CCA-adding enzyme C-terminal" evidence="12">
    <location>
        <begin position="248"/>
        <end position="397"/>
    </location>
</feature>
<dbReference type="Gene3D" id="3.30.460.10">
    <property type="entry name" value="Beta Polymerase, domain 2"/>
    <property type="match status" value="1"/>
</dbReference>
<dbReference type="InterPro" id="IPR002646">
    <property type="entry name" value="PolA_pol_head_dom"/>
</dbReference>
<dbReference type="NCBIfam" id="NF009814">
    <property type="entry name" value="PRK13299.1"/>
    <property type="match status" value="1"/>
</dbReference>
<feature type="domain" description="Poly A polymerase head" evidence="10">
    <location>
        <begin position="20"/>
        <end position="140"/>
    </location>
</feature>
<evidence type="ECO:0000256" key="1">
    <source>
        <dbReference type="ARBA" id="ARBA00001946"/>
    </source>
</evidence>
<dbReference type="InterPro" id="IPR050264">
    <property type="entry name" value="Bact_CCA-adding_enz_type3_sf"/>
</dbReference>
<evidence type="ECO:0000259" key="12">
    <source>
        <dbReference type="Pfam" id="PF13735"/>
    </source>
</evidence>
<name>A0ABY4W9M7_9BACL</name>